<dbReference type="PANTHER" id="PTHR43080">
    <property type="entry name" value="CBS DOMAIN-CONTAINING PROTEIN CBSX3, MITOCHONDRIAL"/>
    <property type="match status" value="1"/>
</dbReference>
<evidence type="ECO:0000313" key="5">
    <source>
        <dbReference type="Proteomes" id="UP000051913"/>
    </source>
</evidence>
<evidence type="ECO:0000256" key="2">
    <source>
        <dbReference type="PROSITE-ProRule" id="PRU00703"/>
    </source>
</evidence>
<dbReference type="PANTHER" id="PTHR43080:SF2">
    <property type="entry name" value="CBS DOMAIN-CONTAINING PROTEIN"/>
    <property type="match status" value="1"/>
</dbReference>
<comment type="caution">
    <text evidence="4">The sequence shown here is derived from an EMBL/GenBank/DDBJ whole genome shotgun (WGS) entry which is preliminary data.</text>
</comment>
<keyword evidence="1 2" id="KW-0129">CBS domain</keyword>
<dbReference type="SUPFAM" id="SSF54631">
    <property type="entry name" value="CBS-domain pair"/>
    <property type="match status" value="1"/>
</dbReference>
<dbReference type="STRING" id="1518501.CQ10_36375"/>
<feature type="domain" description="CBS" evidence="3">
    <location>
        <begin position="85"/>
        <end position="143"/>
    </location>
</feature>
<organism evidence="4 5">
    <name type="scientific">Bradyrhizobium valentinum</name>
    <dbReference type="NCBI Taxonomy" id="1518501"/>
    <lineage>
        <taxon>Bacteria</taxon>
        <taxon>Pseudomonadati</taxon>
        <taxon>Pseudomonadota</taxon>
        <taxon>Alphaproteobacteria</taxon>
        <taxon>Hyphomicrobiales</taxon>
        <taxon>Nitrobacteraceae</taxon>
        <taxon>Bradyrhizobium</taxon>
    </lineage>
</organism>
<dbReference type="Pfam" id="PF00571">
    <property type="entry name" value="CBS"/>
    <property type="match status" value="2"/>
</dbReference>
<proteinExistence type="predicted"/>
<dbReference type="InterPro" id="IPR051257">
    <property type="entry name" value="Diverse_CBS-Domain"/>
</dbReference>
<evidence type="ECO:0000256" key="1">
    <source>
        <dbReference type="ARBA" id="ARBA00023122"/>
    </source>
</evidence>
<name>A0A0R3KMY0_9BRAD</name>
<gene>
    <name evidence="4" type="ORF">CP49_28930</name>
</gene>
<dbReference type="RefSeq" id="WP_057854467.1">
    <property type="nucleotide sequence ID" value="NZ_LLXX01000187.1"/>
</dbReference>
<reference evidence="4 5" key="1">
    <citation type="submission" date="2014-03" db="EMBL/GenBank/DDBJ databases">
        <title>Bradyrhizobium valentinum sp. nov., isolated from effective nodules of Lupinus mariae-josephae, a lupine endemic of basic-lime soils in Eastern Spain.</title>
        <authorList>
            <person name="Duran D."/>
            <person name="Rey L."/>
            <person name="Navarro A."/>
            <person name="Busquets A."/>
            <person name="Imperial J."/>
            <person name="Ruiz-Argueso T."/>
        </authorList>
    </citation>
    <scope>NUCLEOTIDE SEQUENCE [LARGE SCALE GENOMIC DNA]</scope>
    <source>
        <strain evidence="4 5">LmjM3</strain>
    </source>
</reference>
<dbReference type="Proteomes" id="UP000051913">
    <property type="component" value="Unassembled WGS sequence"/>
</dbReference>
<dbReference type="PROSITE" id="PS51371">
    <property type="entry name" value="CBS"/>
    <property type="match status" value="2"/>
</dbReference>
<accession>A0A0R3KMY0</accession>
<dbReference type="InterPro" id="IPR046342">
    <property type="entry name" value="CBS_dom_sf"/>
</dbReference>
<dbReference type="SMART" id="SM00116">
    <property type="entry name" value="CBS"/>
    <property type="match status" value="2"/>
</dbReference>
<dbReference type="EMBL" id="LLXX01000187">
    <property type="protein sequence ID" value="KRQ97078.1"/>
    <property type="molecule type" value="Genomic_DNA"/>
</dbReference>
<evidence type="ECO:0000313" key="4">
    <source>
        <dbReference type="EMBL" id="KRQ97078.1"/>
    </source>
</evidence>
<dbReference type="AlphaFoldDB" id="A0A0R3KMY0"/>
<dbReference type="InterPro" id="IPR000644">
    <property type="entry name" value="CBS_dom"/>
</dbReference>
<sequence length="146" mass="16901">MYKFLEQTVADYMTREPRTVARDMTMCELGDLFEKQDFNAYPVMDGSQVVGVISKFDYLSCFVFTPARIIPRYRDLMQRTAVDLMTAEFIYVAPETRLTRVLELMVNYRLRSMPVLDSEQRLAGIISRKDAMRALQDCATADADRV</sequence>
<protein>
    <submittedName>
        <fullName evidence="4">Transcriptional regulator</fullName>
    </submittedName>
</protein>
<evidence type="ECO:0000259" key="3">
    <source>
        <dbReference type="PROSITE" id="PS51371"/>
    </source>
</evidence>
<keyword evidence="5" id="KW-1185">Reference proteome</keyword>
<dbReference type="Gene3D" id="3.10.580.10">
    <property type="entry name" value="CBS-domain"/>
    <property type="match status" value="2"/>
</dbReference>
<feature type="domain" description="CBS" evidence="3">
    <location>
        <begin position="13"/>
        <end position="69"/>
    </location>
</feature>